<dbReference type="Gramene" id="PSS09981">
    <property type="protein sequence ID" value="PSS09981"/>
    <property type="gene ID" value="CEY00_Acc17069"/>
</dbReference>
<keyword evidence="2" id="KW-0633">Potassium transport</keyword>
<proteinExistence type="predicted"/>
<name>A0A2R6QKQ8_ACTCC</name>
<keyword evidence="4" id="KW-0406">Ion transport</keyword>
<feature type="domain" description="Cation/H(+) antiporter central" evidence="5">
    <location>
        <begin position="2"/>
        <end position="139"/>
    </location>
</feature>
<dbReference type="OMA" id="AGRWATW"/>
<dbReference type="GO" id="GO:0006813">
    <property type="term" value="P:potassium ion transport"/>
    <property type="evidence" value="ECO:0007669"/>
    <property type="project" value="UniProtKB-KW"/>
</dbReference>
<dbReference type="GO" id="GO:0012505">
    <property type="term" value="C:endomembrane system"/>
    <property type="evidence" value="ECO:0007669"/>
    <property type="project" value="TreeGrafter"/>
</dbReference>
<dbReference type="Pfam" id="PF23256">
    <property type="entry name" value="CHX17_2nd"/>
    <property type="match status" value="1"/>
</dbReference>
<accession>A0A2R6QKQ8</accession>
<organism evidence="6 7">
    <name type="scientific">Actinidia chinensis var. chinensis</name>
    <name type="common">Chinese soft-hair kiwi</name>
    <dbReference type="NCBI Taxonomy" id="1590841"/>
    <lineage>
        <taxon>Eukaryota</taxon>
        <taxon>Viridiplantae</taxon>
        <taxon>Streptophyta</taxon>
        <taxon>Embryophyta</taxon>
        <taxon>Tracheophyta</taxon>
        <taxon>Spermatophyta</taxon>
        <taxon>Magnoliopsida</taxon>
        <taxon>eudicotyledons</taxon>
        <taxon>Gunneridae</taxon>
        <taxon>Pentapetalae</taxon>
        <taxon>asterids</taxon>
        <taxon>Ericales</taxon>
        <taxon>Actinidiaceae</taxon>
        <taxon>Actinidia</taxon>
    </lineage>
</organism>
<evidence type="ECO:0000259" key="5">
    <source>
        <dbReference type="Pfam" id="PF23256"/>
    </source>
</evidence>
<dbReference type="GO" id="GO:0098662">
    <property type="term" value="P:inorganic cation transmembrane transport"/>
    <property type="evidence" value="ECO:0007669"/>
    <property type="project" value="TreeGrafter"/>
</dbReference>
<dbReference type="PANTHER" id="PTHR32468">
    <property type="entry name" value="CATION/H + ANTIPORTER"/>
    <property type="match status" value="1"/>
</dbReference>
<dbReference type="OrthoDB" id="754456at2759"/>
<keyword evidence="7" id="KW-1185">Reference proteome</keyword>
<keyword evidence="1" id="KW-0813">Transport</keyword>
<dbReference type="PANTHER" id="PTHR32468:SF145">
    <property type="entry name" value="CATION_H(+) ANTIPORTER 28"/>
    <property type="match status" value="1"/>
</dbReference>
<sequence length="273" mass="30201">PRLIVYFTDMIELTDGVAATLAHGGGVEAVMVMDPAVMDMREDITKAVEAYVAEDGEGISVKRMMALVTMNSMHQDICILAEELGVSLCGDISQGSAGRWATWDWAYWVRHVNHKVLRHTPCSVGILVDRGLGSLNKISRSSVTLFAAVIFIGGKDDREALAHAGRVARHPGIKLRVIKFLLDANSENTTSARPGRPRVNTPELEEEMKLDDECFVDFYDKHVARGHVAYMEKYLVNSGQTFSTLRSMEGQYGLFIVGRGWRVNLVLTVGMND</sequence>
<evidence type="ECO:0000256" key="1">
    <source>
        <dbReference type="ARBA" id="ARBA00022448"/>
    </source>
</evidence>
<dbReference type="InParanoid" id="A0A2R6QKQ8"/>
<dbReference type="EMBL" id="NKQK01000015">
    <property type="protein sequence ID" value="PSS09981.1"/>
    <property type="molecule type" value="Genomic_DNA"/>
</dbReference>
<dbReference type="InterPro" id="IPR057291">
    <property type="entry name" value="CHX17_2nd"/>
</dbReference>
<dbReference type="AlphaFoldDB" id="A0A2R6QKQ8"/>
<dbReference type="Proteomes" id="UP000241394">
    <property type="component" value="Chromosome LG15"/>
</dbReference>
<evidence type="ECO:0000256" key="4">
    <source>
        <dbReference type="ARBA" id="ARBA00023065"/>
    </source>
</evidence>
<dbReference type="GO" id="GO:0006885">
    <property type="term" value="P:regulation of pH"/>
    <property type="evidence" value="ECO:0007669"/>
    <property type="project" value="TreeGrafter"/>
</dbReference>
<reference evidence="6 7" key="1">
    <citation type="submission" date="2017-07" db="EMBL/GenBank/DDBJ databases">
        <title>An improved, manually edited Actinidia chinensis var. chinensis (kiwifruit) genome highlights the challenges associated with draft genomes and gene prediction in plants.</title>
        <authorList>
            <person name="Pilkington S."/>
            <person name="Crowhurst R."/>
            <person name="Hilario E."/>
            <person name="Nardozza S."/>
            <person name="Fraser L."/>
            <person name="Peng Y."/>
            <person name="Gunaseelan K."/>
            <person name="Simpson R."/>
            <person name="Tahir J."/>
            <person name="Deroles S."/>
            <person name="Templeton K."/>
            <person name="Luo Z."/>
            <person name="Davy M."/>
            <person name="Cheng C."/>
            <person name="Mcneilage M."/>
            <person name="Scaglione D."/>
            <person name="Liu Y."/>
            <person name="Zhang Q."/>
            <person name="Datson P."/>
            <person name="De Silva N."/>
            <person name="Gardiner S."/>
            <person name="Bassett H."/>
            <person name="Chagne D."/>
            <person name="Mccallum J."/>
            <person name="Dzierzon H."/>
            <person name="Deng C."/>
            <person name="Wang Y.-Y."/>
            <person name="Barron N."/>
            <person name="Manako K."/>
            <person name="Bowen J."/>
            <person name="Foster T."/>
            <person name="Erridge Z."/>
            <person name="Tiffin H."/>
            <person name="Waite C."/>
            <person name="Davies K."/>
            <person name="Grierson E."/>
            <person name="Laing W."/>
            <person name="Kirk R."/>
            <person name="Chen X."/>
            <person name="Wood M."/>
            <person name="Montefiori M."/>
            <person name="Brummell D."/>
            <person name="Schwinn K."/>
            <person name="Catanach A."/>
            <person name="Fullerton C."/>
            <person name="Li D."/>
            <person name="Meiyalaghan S."/>
            <person name="Nieuwenhuizen N."/>
            <person name="Read N."/>
            <person name="Prakash R."/>
            <person name="Hunter D."/>
            <person name="Zhang H."/>
            <person name="Mckenzie M."/>
            <person name="Knabel M."/>
            <person name="Harris A."/>
            <person name="Allan A."/>
            <person name="Chen A."/>
            <person name="Janssen B."/>
            <person name="Plunkett B."/>
            <person name="Dwamena C."/>
            <person name="Voogd C."/>
            <person name="Leif D."/>
            <person name="Lafferty D."/>
            <person name="Souleyre E."/>
            <person name="Varkonyi-Gasic E."/>
            <person name="Gambi F."/>
            <person name="Hanley J."/>
            <person name="Yao J.-L."/>
            <person name="Cheung J."/>
            <person name="David K."/>
            <person name="Warren B."/>
            <person name="Marsh K."/>
            <person name="Snowden K."/>
            <person name="Lin-Wang K."/>
            <person name="Brian L."/>
            <person name="Martinez-Sanchez M."/>
            <person name="Wang M."/>
            <person name="Ileperuma N."/>
            <person name="Macnee N."/>
            <person name="Campin R."/>
            <person name="Mcatee P."/>
            <person name="Drummond R."/>
            <person name="Espley R."/>
            <person name="Ireland H."/>
            <person name="Wu R."/>
            <person name="Atkinson R."/>
            <person name="Karunairetnam S."/>
            <person name="Bulley S."/>
            <person name="Chunkath S."/>
            <person name="Hanley Z."/>
            <person name="Storey R."/>
            <person name="Thrimawithana A."/>
            <person name="Thomson S."/>
            <person name="David C."/>
            <person name="Testolin R."/>
        </authorList>
    </citation>
    <scope>NUCLEOTIDE SEQUENCE [LARGE SCALE GENOMIC DNA]</scope>
    <source>
        <strain evidence="7">cv. Red5</strain>
        <tissue evidence="6">Young leaf</tissue>
    </source>
</reference>
<keyword evidence="3" id="KW-0630">Potassium</keyword>
<dbReference type="STRING" id="1590841.A0A2R6QKQ8"/>
<evidence type="ECO:0000313" key="6">
    <source>
        <dbReference type="EMBL" id="PSS09981.1"/>
    </source>
</evidence>
<reference evidence="7" key="2">
    <citation type="journal article" date="2018" name="BMC Genomics">
        <title>A manually annotated Actinidia chinensis var. chinensis (kiwifruit) genome highlights the challenges associated with draft genomes and gene prediction in plants.</title>
        <authorList>
            <person name="Pilkington S.M."/>
            <person name="Crowhurst R."/>
            <person name="Hilario E."/>
            <person name="Nardozza S."/>
            <person name="Fraser L."/>
            <person name="Peng Y."/>
            <person name="Gunaseelan K."/>
            <person name="Simpson R."/>
            <person name="Tahir J."/>
            <person name="Deroles S.C."/>
            <person name="Templeton K."/>
            <person name="Luo Z."/>
            <person name="Davy M."/>
            <person name="Cheng C."/>
            <person name="McNeilage M."/>
            <person name="Scaglione D."/>
            <person name="Liu Y."/>
            <person name="Zhang Q."/>
            <person name="Datson P."/>
            <person name="De Silva N."/>
            <person name="Gardiner S.E."/>
            <person name="Bassett H."/>
            <person name="Chagne D."/>
            <person name="McCallum J."/>
            <person name="Dzierzon H."/>
            <person name="Deng C."/>
            <person name="Wang Y.Y."/>
            <person name="Barron L."/>
            <person name="Manako K."/>
            <person name="Bowen J."/>
            <person name="Foster T.M."/>
            <person name="Erridge Z.A."/>
            <person name="Tiffin H."/>
            <person name="Waite C.N."/>
            <person name="Davies K.M."/>
            <person name="Grierson E.P."/>
            <person name="Laing W.A."/>
            <person name="Kirk R."/>
            <person name="Chen X."/>
            <person name="Wood M."/>
            <person name="Montefiori M."/>
            <person name="Brummell D.A."/>
            <person name="Schwinn K.E."/>
            <person name="Catanach A."/>
            <person name="Fullerton C."/>
            <person name="Li D."/>
            <person name="Meiyalaghan S."/>
            <person name="Nieuwenhuizen N."/>
            <person name="Read N."/>
            <person name="Prakash R."/>
            <person name="Hunter D."/>
            <person name="Zhang H."/>
            <person name="McKenzie M."/>
            <person name="Knabel M."/>
            <person name="Harris A."/>
            <person name="Allan A.C."/>
            <person name="Gleave A."/>
            <person name="Chen A."/>
            <person name="Janssen B.J."/>
            <person name="Plunkett B."/>
            <person name="Ampomah-Dwamena C."/>
            <person name="Voogd C."/>
            <person name="Leif D."/>
            <person name="Lafferty D."/>
            <person name="Souleyre E.J.F."/>
            <person name="Varkonyi-Gasic E."/>
            <person name="Gambi F."/>
            <person name="Hanley J."/>
            <person name="Yao J.L."/>
            <person name="Cheung J."/>
            <person name="David K.M."/>
            <person name="Warren B."/>
            <person name="Marsh K."/>
            <person name="Snowden K.C."/>
            <person name="Lin-Wang K."/>
            <person name="Brian L."/>
            <person name="Martinez-Sanchez M."/>
            <person name="Wang M."/>
            <person name="Ileperuma N."/>
            <person name="Macnee N."/>
            <person name="Campin R."/>
            <person name="McAtee P."/>
            <person name="Drummond R.S.M."/>
            <person name="Espley R.V."/>
            <person name="Ireland H.S."/>
            <person name="Wu R."/>
            <person name="Atkinson R.G."/>
            <person name="Karunairetnam S."/>
            <person name="Bulley S."/>
            <person name="Chunkath S."/>
            <person name="Hanley Z."/>
            <person name="Storey R."/>
            <person name="Thrimawithana A.H."/>
            <person name="Thomson S."/>
            <person name="David C."/>
            <person name="Testolin R."/>
            <person name="Huang H."/>
            <person name="Hellens R.P."/>
            <person name="Schaffer R.J."/>
        </authorList>
    </citation>
    <scope>NUCLEOTIDE SEQUENCE [LARGE SCALE GENOMIC DNA]</scope>
    <source>
        <strain evidence="7">cv. Red5</strain>
    </source>
</reference>
<comment type="caution">
    <text evidence="6">The sequence shown here is derived from an EMBL/GenBank/DDBJ whole genome shotgun (WGS) entry which is preliminary data.</text>
</comment>
<dbReference type="InterPro" id="IPR050794">
    <property type="entry name" value="CPA2_transporter"/>
</dbReference>
<protein>
    <submittedName>
        <fullName evidence="6">Cation/H(+) antiporter like</fullName>
    </submittedName>
</protein>
<evidence type="ECO:0000256" key="3">
    <source>
        <dbReference type="ARBA" id="ARBA00022958"/>
    </source>
</evidence>
<evidence type="ECO:0000256" key="2">
    <source>
        <dbReference type="ARBA" id="ARBA00022538"/>
    </source>
</evidence>
<evidence type="ECO:0000313" key="7">
    <source>
        <dbReference type="Proteomes" id="UP000241394"/>
    </source>
</evidence>
<gene>
    <name evidence="6" type="ORF">CEY00_Acc17069</name>
</gene>
<feature type="non-terminal residue" evidence="6">
    <location>
        <position position="1"/>
    </location>
</feature>